<gene>
    <name evidence="2" type="ORF">BOO69_12205</name>
</gene>
<evidence type="ECO:0000313" key="3">
    <source>
        <dbReference type="Proteomes" id="UP000181897"/>
    </source>
</evidence>
<organism evidence="2 3">
    <name type="scientific">Sulfitobacter alexandrii</name>
    <dbReference type="NCBI Taxonomy" id="1917485"/>
    <lineage>
        <taxon>Bacteria</taxon>
        <taxon>Pseudomonadati</taxon>
        <taxon>Pseudomonadota</taxon>
        <taxon>Alphaproteobacteria</taxon>
        <taxon>Rhodobacterales</taxon>
        <taxon>Roseobacteraceae</taxon>
        <taxon>Sulfitobacter</taxon>
    </lineage>
</organism>
<keyword evidence="3" id="KW-1185">Reference proteome</keyword>
<accession>A0A1J0WIE8</accession>
<dbReference type="EMBL" id="CP018076">
    <property type="protein sequence ID" value="APE44083.1"/>
    <property type="molecule type" value="Genomic_DNA"/>
</dbReference>
<name>A0A1J0WIE8_9RHOB</name>
<dbReference type="PROSITE" id="PS51257">
    <property type="entry name" value="PROKAR_LIPOPROTEIN"/>
    <property type="match status" value="1"/>
</dbReference>
<dbReference type="OrthoDB" id="7877107at2"/>
<protein>
    <recommendedName>
        <fullName evidence="4">Lipoprotein</fullName>
    </recommendedName>
</protein>
<feature type="chain" id="PRO_5013085558" description="Lipoprotein" evidence="1">
    <location>
        <begin position="22"/>
        <end position="94"/>
    </location>
</feature>
<keyword evidence="1" id="KW-0732">Signal</keyword>
<dbReference type="AlphaFoldDB" id="A0A1J0WIE8"/>
<reference evidence="2 3" key="1">
    <citation type="submission" date="2016-11" db="EMBL/GenBank/DDBJ databases">
        <title>Complete genome sequence of Sulfitobacter sp. AM1-D1, a toxic bacteria associated with marine dinoflagellate Alexandrium minutum in East China Sea.</title>
        <authorList>
            <person name="Yang Q."/>
            <person name="Zhang X."/>
            <person name="Tian X."/>
        </authorList>
    </citation>
    <scope>NUCLEOTIDE SEQUENCE [LARGE SCALE GENOMIC DNA]</scope>
    <source>
        <strain evidence="2 3">AM1-D1</strain>
    </source>
</reference>
<dbReference type="Proteomes" id="UP000181897">
    <property type="component" value="Chromosome"/>
</dbReference>
<evidence type="ECO:0000313" key="2">
    <source>
        <dbReference type="EMBL" id="APE44083.1"/>
    </source>
</evidence>
<feature type="signal peptide" evidence="1">
    <location>
        <begin position="1"/>
        <end position="21"/>
    </location>
</feature>
<dbReference type="KEGG" id="suam:BOO69_12205"/>
<evidence type="ECO:0000256" key="1">
    <source>
        <dbReference type="SAM" id="SignalP"/>
    </source>
</evidence>
<dbReference type="RefSeq" id="WP_071972421.1">
    <property type="nucleotide sequence ID" value="NZ_CP018076.1"/>
</dbReference>
<sequence>MNRTTTLHRHAVSAPLMTALAACTIPATPIVSEFNGDSVTIVTSAFADPASVRQKSQEEASRICAKGPKKKAEYASTRTNQQTYEQSHLFLCLN</sequence>
<evidence type="ECO:0008006" key="4">
    <source>
        <dbReference type="Google" id="ProtNLM"/>
    </source>
</evidence>
<proteinExistence type="predicted"/>